<keyword evidence="4 8" id="KW-0548">Nucleotidyltransferase</keyword>
<dbReference type="InterPro" id="IPR002008">
    <property type="entry name" value="DNA_pol_X_beta-like"/>
</dbReference>
<evidence type="ECO:0000256" key="5">
    <source>
        <dbReference type="ARBA" id="ARBA00022705"/>
    </source>
</evidence>
<dbReference type="Pfam" id="PF14791">
    <property type="entry name" value="DNA_pol_B_thumb"/>
    <property type="match status" value="1"/>
</dbReference>
<dbReference type="Pfam" id="PF14792">
    <property type="entry name" value="DNA_pol_B_palm"/>
    <property type="match status" value="1"/>
</dbReference>
<dbReference type="InterPro" id="IPR036420">
    <property type="entry name" value="BRCT_dom_sf"/>
</dbReference>
<dbReference type="AlphaFoldDB" id="A0AAX4P3X4"/>
<feature type="active site" description="Nucleophile; Schiff-base intermediate with DNA; for 5'-dRP lyase activity" evidence="7">
    <location>
        <position position="282"/>
    </location>
</feature>
<dbReference type="EC" id="2.7.7.7" evidence="8"/>
<dbReference type="Gene3D" id="3.30.210.10">
    <property type="entry name" value="DNA polymerase, thumb domain"/>
    <property type="match status" value="1"/>
</dbReference>
<dbReference type="SUPFAM" id="SSF81585">
    <property type="entry name" value="PsbU/PolX domain-like"/>
    <property type="match status" value="1"/>
</dbReference>
<feature type="domain" description="BRCT" evidence="9">
    <location>
        <begin position="12"/>
        <end position="108"/>
    </location>
</feature>
<evidence type="ECO:0000259" key="9">
    <source>
        <dbReference type="PROSITE" id="PS50172"/>
    </source>
</evidence>
<keyword evidence="3 8" id="KW-0808">Transferase</keyword>
<keyword evidence="8" id="KW-0227">DNA damage</keyword>
<keyword evidence="8" id="KW-0539">Nucleus</keyword>
<dbReference type="PANTHER" id="PTHR11276">
    <property type="entry name" value="DNA POLYMERASE TYPE-X FAMILY MEMBER"/>
    <property type="match status" value="1"/>
</dbReference>
<evidence type="ECO:0000313" key="11">
    <source>
        <dbReference type="Proteomes" id="UP001472866"/>
    </source>
</evidence>
<gene>
    <name evidence="10" type="ORF">HKI87_03g22300</name>
</gene>
<evidence type="ECO:0000256" key="4">
    <source>
        <dbReference type="ARBA" id="ARBA00022695"/>
    </source>
</evidence>
<dbReference type="GO" id="GO:0016829">
    <property type="term" value="F:lyase activity"/>
    <property type="evidence" value="ECO:0007669"/>
    <property type="project" value="UniProtKB-KW"/>
</dbReference>
<dbReference type="InterPro" id="IPR027421">
    <property type="entry name" value="DNA_pol_lamdba_lyase_dom_sf"/>
</dbReference>
<dbReference type="InterPro" id="IPR018944">
    <property type="entry name" value="DNA_pol_lambd_fingers_domain"/>
</dbReference>
<keyword evidence="2" id="KW-0237">DNA synthesis</keyword>
<dbReference type="InterPro" id="IPR001357">
    <property type="entry name" value="BRCT_dom"/>
</dbReference>
<comment type="cofactor">
    <cofactor evidence="1">
        <name>Mn(2+)</name>
        <dbReference type="ChEBI" id="CHEBI:29035"/>
    </cofactor>
</comment>
<evidence type="ECO:0000256" key="1">
    <source>
        <dbReference type="ARBA" id="ARBA00001936"/>
    </source>
</evidence>
<dbReference type="InterPro" id="IPR029398">
    <property type="entry name" value="PolB_thumb"/>
</dbReference>
<dbReference type="Pfam" id="PF10391">
    <property type="entry name" value="DNA_pol_lambd_f"/>
    <property type="match status" value="1"/>
</dbReference>
<dbReference type="PROSITE" id="PS50172">
    <property type="entry name" value="BRCT"/>
    <property type="match status" value="1"/>
</dbReference>
<dbReference type="SUPFAM" id="SSF81301">
    <property type="entry name" value="Nucleotidyltransferase"/>
    <property type="match status" value="1"/>
</dbReference>
<dbReference type="Gene3D" id="1.10.150.20">
    <property type="entry name" value="5' to 3' exonuclease, C-terminal subdomain"/>
    <property type="match status" value="1"/>
</dbReference>
<name>A0AAX4P3X4_9CHLO</name>
<dbReference type="InterPro" id="IPR043519">
    <property type="entry name" value="NT_sf"/>
</dbReference>
<dbReference type="PRINTS" id="PR00869">
    <property type="entry name" value="DNAPOLX"/>
</dbReference>
<dbReference type="Proteomes" id="UP001472866">
    <property type="component" value="Chromosome 03"/>
</dbReference>
<keyword evidence="8" id="KW-0239">DNA-directed DNA polymerase</keyword>
<dbReference type="Gene3D" id="3.30.460.10">
    <property type="entry name" value="Beta Polymerase, domain 2"/>
    <property type="match status" value="1"/>
</dbReference>
<dbReference type="SUPFAM" id="SSF52113">
    <property type="entry name" value="BRCT domain"/>
    <property type="match status" value="1"/>
</dbReference>
<dbReference type="GO" id="GO:0003887">
    <property type="term" value="F:DNA-directed DNA polymerase activity"/>
    <property type="evidence" value="ECO:0007669"/>
    <property type="project" value="UniProtKB-UniRule"/>
</dbReference>
<organism evidence="10 11">
    <name type="scientific">Chloropicon roscoffensis</name>
    <dbReference type="NCBI Taxonomy" id="1461544"/>
    <lineage>
        <taxon>Eukaryota</taxon>
        <taxon>Viridiplantae</taxon>
        <taxon>Chlorophyta</taxon>
        <taxon>Chloropicophyceae</taxon>
        <taxon>Chloropicales</taxon>
        <taxon>Chloropicaceae</taxon>
        <taxon>Chloropicon</taxon>
    </lineage>
</organism>
<proteinExistence type="inferred from homology"/>
<sequence>MAASSPRRGLEKNTKLFSGFHFVFLGSKHASRLKTLLEERGAVVEDDFSLSMGHYGVLGEGAGSGKEVFRKLEEKGLLGIKGVTFVRSQWLTSSIKAGKLVNKEAYVVEAPQRGDAEDAVSRVPETIPSSQVSALTNFTQTLGSLPESNTPASLPDLDGKQVAVQETLRALKDHWMNFYRKPRSESQVTESPDLVRGEPAVPTNRIVVEKLKELVDAYRSDFRNDSAGGFRARASRHAISVLSSPPFGLCDGDRQIKDAKEILSTKHGGLLPRGVGPKTAEKVEEILASPSHTLGRLEDMASDPVMRVIDVFTKVWGCGVEIAKSWYSLGHRTIADVQEAARQNRGGMRVSPMIRLGIKYYDDLQRPVSRDQMEGARAAFVEATREIAEEGLEVILAGSYRRGKASTHDVDLLVLSSSVDLQATMGKIAKAMRASGLLLDFCEGKSRGKSKGKLEEDDEEDEVAGRVKSCMLMSIIKFPGGQVGRADVKLYHKTSRAFALLHCTGSADFNRAMRWWPLRETRELAESLKSLPTQSAVRYFLTRKKDREDQQRLLHKSWSDDAPNSFKLTDTELRPVLRQRRGKRLTRNIIWEAAEEDCVKCETEEEVFRVLGLAYVPPHLRKM</sequence>
<comment type="similarity">
    <text evidence="8">Belongs to the DNA polymerase type-X family.</text>
</comment>
<evidence type="ECO:0000256" key="2">
    <source>
        <dbReference type="ARBA" id="ARBA00022634"/>
    </source>
</evidence>
<evidence type="ECO:0000256" key="8">
    <source>
        <dbReference type="RuleBase" id="RU366014"/>
    </source>
</evidence>
<dbReference type="PRINTS" id="PR00870">
    <property type="entry name" value="DNAPOLXBETA"/>
</dbReference>
<dbReference type="InterPro" id="IPR022312">
    <property type="entry name" value="DNA_pol_X"/>
</dbReference>
<evidence type="ECO:0000313" key="10">
    <source>
        <dbReference type="EMBL" id="WZN60696.1"/>
    </source>
</evidence>
<dbReference type="InterPro" id="IPR037160">
    <property type="entry name" value="DNA_Pol_thumb_sf"/>
</dbReference>
<evidence type="ECO:0000256" key="3">
    <source>
        <dbReference type="ARBA" id="ARBA00022679"/>
    </source>
</evidence>
<evidence type="ECO:0000256" key="6">
    <source>
        <dbReference type="ARBA" id="ARBA00023239"/>
    </source>
</evidence>
<dbReference type="Gene3D" id="3.40.50.10190">
    <property type="entry name" value="BRCT domain"/>
    <property type="match status" value="1"/>
</dbReference>
<dbReference type="PANTHER" id="PTHR11276:SF28">
    <property type="entry name" value="DNA POLYMERASE LAMBDA"/>
    <property type="match status" value="1"/>
</dbReference>
<dbReference type="SMART" id="SM00483">
    <property type="entry name" value="POLXc"/>
    <property type="match status" value="1"/>
</dbReference>
<reference evidence="10 11" key="1">
    <citation type="submission" date="2024-03" db="EMBL/GenBank/DDBJ databases">
        <title>Complete genome sequence of the green alga Chloropicon roscoffensis RCC1871.</title>
        <authorList>
            <person name="Lemieux C."/>
            <person name="Pombert J.-F."/>
            <person name="Otis C."/>
            <person name="Turmel M."/>
        </authorList>
    </citation>
    <scope>NUCLEOTIDE SEQUENCE [LARGE SCALE GENOMIC DNA]</scope>
    <source>
        <strain evidence="10 11">RCC1871</strain>
    </source>
</reference>
<keyword evidence="8" id="KW-0234">DNA repair</keyword>
<dbReference type="InterPro" id="IPR002054">
    <property type="entry name" value="DNA-dir_DNA_pol_X"/>
</dbReference>
<comment type="catalytic activity">
    <reaction evidence="8">
        <text>DNA(n) + a 2'-deoxyribonucleoside 5'-triphosphate = DNA(n+1) + diphosphate</text>
        <dbReference type="Rhea" id="RHEA:22508"/>
        <dbReference type="Rhea" id="RHEA-COMP:17339"/>
        <dbReference type="Rhea" id="RHEA-COMP:17340"/>
        <dbReference type="ChEBI" id="CHEBI:33019"/>
        <dbReference type="ChEBI" id="CHEBI:61560"/>
        <dbReference type="ChEBI" id="CHEBI:173112"/>
        <dbReference type="EC" id="2.7.7.7"/>
    </reaction>
</comment>
<dbReference type="GO" id="GO:0003677">
    <property type="term" value="F:DNA binding"/>
    <property type="evidence" value="ECO:0007669"/>
    <property type="project" value="UniProtKB-UniRule"/>
</dbReference>
<evidence type="ECO:0000256" key="7">
    <source>
        <dbReference type="PIRSR" id="PIRSR622312-50"/>
    </source>
</evidence>
<comment type="function">
    <text evidence="8">DNA polymerase that functions in several pathways of DNA repair. Involved in base excision repair (BER) responsible for repair of lesions that give rise to abasic (AP) sites in DNA. Also contributes to DNA double-strand break repair by non-homologous end joining and homologous recombination. Has both template-dependent and template-independent (terminal transferase) DNA polymerase activities. Has also a 5'-deoxyribose-5-phosphate lyase (dRP lyase) activity.</text>
</comment>
<dbReference type="GO" id="GO:0006303">
    <property type="term" value="P:double-strand break repair via nonhomologous end joining"/>
    <property type="evidence" value="ECO:0007669"/>
    <property type="project" value="TreeGrafter"/>
</dbReference>
<keyword evidence="5" id="KW-0235">DNA replication</keyword>
<dbReference type="Gene3D" id="1.10.150.110">
    <property type="entry name" value="DNA polymerase beta, N-terminal domain-like"/>
    <property type="match status" value="1"/>
</dbReference>
<keyword evidence="11" id="KW-1185">Reference proteome</keyword>
<dbReference type="EMBL" id="CP151503">
    <property type="protein sequence ID" value="WZN60696.1"/>
    <property type="molecule type" value="Genomic_DNA"/>
</dbReference>
<dbReference type="GO" id="GO:0046872">
    <property type="term" value="F:metal ion binding"/>
    <property type="evidence" value="ECO:0007669"/>
    <property type="project" value="UniProtKB-UniRule"/>
</dbReference>
<comment type="subcellular location">
    <subcellularLocation>
        <location evidence="8">Nucleus</location>
    </subcellularLocation>
</comment>
<dbReference type="GO" id="GO:0005634">
    <property type="term" value="C:nucleus"/>
    <property type="evidence" value="ECO:0007669"/>
    <property type="project" value="UniProtKB-SubCell"/>
</dbReference>
<dbReference type="InterPro" id="IPR028207">
    <property type="entry name" value="DNA_pol_B_palm_palm"/>
</dbReference>
<accession>A0AAX4P3X4</accession>
<keyword evidence="6" id="KW-0456">Lyase</keyword>
<protein>
    <recommendedName>
        <fullName evidence="8">DNA polymerase</fullName>
        <ecNumber evidence="8">2.7.7.7</ecNumber>
    </recommendedName>
</protein>